<proteinExistence type="predicted"/>
<dbReference type="Proteomes" id="UP000003511">
    <property type="component" value="Unassembled WGS sequence"/>
</dbReference>
<feature type="compositionally biased region" description="Basic residues" evidence="1">
    <location>
        <begin position="20"/>
        <end position="29"/>
    </location>
</feature>
<dbReference type="InterPro" id="IPR015422">
    <property type="entry name" value="PyrdxlP-dep_Trfase_small"/>
</dbReference>
<dbReference type="Pfam" id="PF00202">
    <property type="entry name" value="Aminotran_3"/>
    <property type="match status" value="1"/>
</dbReference>
<reference evidence="2 3" key="1">
    <citation type="submission" date="2011-09" db="EMBL/GenBank/DDBJ databases">
        <authorList>
            <person name="Carlier A."/>
        </authorList>
    </citation>
    <scope>NUCLEOTIDE SEQUENCE [LARGE SCALE GENOMIC DNA]</scope>
    <source>
        <strain evidence="2 3">UZHbot1</strain>
    </source>
</reference>
<dbReference type="EMBL" id="CAFE01000225">
    <property type="protein sequence ID" value="CCD39764.1"/>
    <property type="molecule type" value="Genomic_DNA"/>
</dbReference>
<dbReference type="GO" id="GO:0016223">
    <property type="term" value="F:beta-alanine:pyruvate transaminase activity"/>
    <property type="evidence" value="ECO:0007669"/>
    <property type="project" value="UniProtKB-EC"/>
</dbReference>
<keyword evidence="3" id="KW-1185">Reference proteome</keyword>
<gene>
    <name evidence="2" type="ORF">BKIR_c56_3671</name>
</gene>
<comment type="caution">
    <text evidence="2">The sequence shown here is derived from an EMBL/GenBank/DDBJ whole genome shotgun (WGS) entry which is preliminary data.</text>
</comment>
<dbReference type="InterPro" id="IPR005814">
    <property type="entry name" value="Aminotrans_3"/>
</dbReference>
<dbReference type="EC" id="2.6.1.18" evidence="2"/>
<evidence type="ECO:0000313" key="2">
    <source>
        <dbReference type="EMBL" id="CCD39764.1"/>
    </source>
</evidence>
<keyword evidence="2" id="KW-0808">Transferase</keyword>
<name>U3UAX9_9BURK</name>
<keyword evidence="2" id="KW-0032">Aminotransferase</keyword>
<dbReference type="AlphaFoldDB" id="U3UAX9"/>
<dbReference type="Gene3D" id="3.90.1150.10">
    <property type="entry name" value="Aspartate Aminotransferase, domain 1"/>
    <property type="match status" value="1"/>
</dbReference>
<dbReference type="STRING" id="1055526.BKIR_c56_3671"/>
<evidence type="ECO:0000256" key="1">
    <source>
        <dbReference type="SAM" id="MobiDB-lite"/>
    </source>
</evidence>
<reference evidence="2 3" key="2">
    <citation type="submission" date="2011-10" db="EMBL/GenBank/DDBJ databases">
        <title>Draft genome sequence of Candidatus Burkholderia kirkii.</title>
        <authorList>
            <person name="Carlier A.L."/>
            <person name="Eberl L."/>
        </authorList>
    </citation>
    <scope>NUCLEOTIDE SEQUENCE [LARGE SCALE GENOMIC DNA]</scope>
    <source>
        <strain evidence="2 3">UZHbot1</strain>
    </source>
</reference>
<feature type="region of interest" description="Disordered" evidence="1">
    <location>
        <begin position="13"/>
        <end position="44"/>
    </location>
</feature>
<accession>U3UAX9</accession>
<evidence type="ECO:0000313" key="3">
    <source>
        <dbReference type="Proteomes" id="UP000003511"/>
    </source>
</evidence>
<dbReference type="SUPFAM" id="SSF53383">
    <property type="entry name" value="PLP-dependent transferases"/>
    <property type="match status" value="1"/>
</dbReference>
<dbReference type="HOGENOM" id="CLU_1966518_0_0_4"/>
<sequence length="127" mass="13954">MTPDLITMAKAIIQRDHSDGRRRRASQRARHGDQRGHSQRNRAVPRLYVLGAPGPYSAHPVATAAAIATLDLYARDRLFDRAASKAEKFESAAHARRDAPFVKDIRNLGLVAGIELYSRDGAPGARV</sequence>
<dbReference type="GO" id="GO:0030170">
    <property type="term" value="F:pyridoxal phosphate binding"/>
    <property type="evidence" value="ECO:0007669"/>
    <property type="project" value="InterPro"/>
</dbReference>
<dbReference type="BioCyc" id="CBUR1055526:G10QW-350-MONOMER"/>
<dbReference type="InterPro" id="IPR015424">
    <property type="entry name" value="PyrdxlP-dep_Trfase"/>
</dbReference>
<organism evidence="2 3">
    <name type="scientific">Candidatus Paraburkholderia kirkii UZHbot1</name>
    <dbReference type="NCBI Taxonomy" id="1055526"/>
    <lineage>
        <taxon>Bacteria</taxon>
        <taxon>Pseudomonadati</taxon>
        <taxon>Pseudomonadota</taxon>
        <taxon>Betaproteobacteria</taxon>
        <taxon>Burkholderiales</taxon>
        <taxon>Burkholderiaceae</taxon>
        <taxon>Paraburkholderia</taxon>
    </lineage>
</organism>
<protein>
    <submittedName>
        <fullName evidence="2">WGS project CAFE00000000 data, contig bkir_c56</fullName>
        <ecNumber evidence="2">2.6.1.18</ecNumber>
    </submittedName>
</protein>